<organism evidence="9 10">
    <name type="scientific">Tianweitania sediminis</name>
    <dbReference type="NCBI Taxonomy" id="1502156"/>
    <lineage>
        <taxon>Bacteria</taxon>
        <taxon>Pseudomonadati</taxon>
        <taxon>Pseudomonadota</taxon>
        <taxon>Alphaproteobacteria</taxon>
        <taxon>Hyphomicrobiales</taxon>
        <taxon>Phyllobacteriaceae</taxon>
        <taxon>Tianweitania</taxon>
    </lineage>
</organism>
<name>A0A8J7UIS4_9HYPH</name>
<evidence type="ECO:0000259" key="8">
    <source>
        <dbReference type="PROSITE" id="PS51202"/>
    </source>
</evidence>
<dbReference type="InterPro" id="IPR004680">
    <property type="entry name" value="Cit_transptr-like_dom"/>
</dbReference>
<dbReference type="PANTHER" id="PTHR43652">
    <property type="entry name" value="BASIC AMINO ACID ANTIPORTER YFCC-RELATED"/>
    <property type="match status" value="1"/>
</dbReference>
<dbReference type="Pfam" id="PF03600">
    <property type="entry name" value="CitMHS"/>
    <property type="match status" value="1"/>
</dbReference>
<evidence type="ECO:0000256" key="6">
    <source>
        <dbReference type="ARBA" id="ARBA00023136"/>
    </source>
</evidence>
<feature type="domain" description="RCK C-terminal" evidence="8">
    <location>
        <begin position="296"/>
        <end position="380"/>
    </location>
</feature>
<feature type="transmembrane region" description="Helical" evidence="7">
    <location>
        <begin position="473"/>
        <end position="494"/>
    </location>
</feature>
<gene>
    <name evidence="9" type="ORF">J5Y06_05635</name>
</gene>
<accession>A0A8J7UIS4</accession>
<evidence type="ECO:0000256" key="1">
    <source>
        <dbReference type="ARBA" id="ARBA00004141"/>
    </source>
</evidence>
<sequence length="588" mass="61609">MTNLISGYEPLLALAILAGLFAAFIWEKYPPEVPAVVAAALFVVFGFLNTDQVMGVFSNSAPITIAAMFVLSGALVRTGVIEAAAGMITKHATVRPYLTIGLVLAVVMVASAFMNNTPMVLVMIPIMMRLAKAAGVASTRLLMPLSFVAILGGTCTLIGTSTNLLVDGVARQNGMAAFNIFDITPVGLVAAATGALALLLLGPPLLPSEQKEGQVGEETEFLTEVLVRDASTFGERPLSEVAAFNQAGVRVIGLRRGGETQRNKLGEAVLQDKDMLIVMATTSELLTLNDMPELLVGRGRRAEGDVVTVEAVVSPTKRSTGSRLADLALGRRFGVRVLGASRHQHIAGPDLASVRLKPADKLLLEGPADAFDTLADDAALVSVSRPSGRAFRRSRGPITISALAAVVLLSAMNFMDIGVLAMLAVAVILVLRCIDADEAWGAIDGAILILIFAMLMVGRGLENAGAIKMIVEGLAPSFANYPPILILGAIYLLASVLTEMITNNAVAVVLTPIGIQLANQIGIDPVPIVVTIMFGASASFATPIGYQTNTLVYGAGGYRFADFLKVGIPMNLIVGVASVFAISLIFPF</sequence>
<feature type="transmembrane region" description="Helical" evidence="7">
    <location>
        <begin position="97"/>
        <end position="114"/>
    </location>
</feature>
<dbReference type="GO" id="GO:0005886">
    <property type="term" value="C:plasma membrane"/>
    <property type="evidence" value="ECO:0007669"/>
    <property type="project" value="TreeGrafter"/>
</dbReference>
<keyword evidence="2" id="KW-0813">Transport</keyword>
<dbReference type="Proteomes" id="UP000666240">
    <property type="component" value="Unassembled WGS sequence"/>
</dbReference>
<evidence type="ECO:0000256" key="4">
    <source>
        <dbReference type="ARBA" id="ARBA00022737"/>
    </source>
</evidence>
<comment type="caution">
    <text evidence="9">The sequence shown here is derived from an EMBL/GenBank/DDBJ whole genome shotgun (WGS) entry which is preliminary data.</text>
</comment>
<feature type="transmembrane region" description="Helical" evidence="7">
    <location>
        <begin position="442"/>
        <end position="461"/>
    </location>
</feature>
<dbReference type="GO" id="GO:0006813">
    <property type="term" value="P:potassium ion transport"/>
    <property type="evidence" value="ECO:0007669"/>
    <property type="project" value="InterPro"/>
</dbReference>
<feature type="transmembrane region" description="Helical" evidence="7">
    <location>
        <begin position="402"/>
        <end position="430"/>
    </location>
</feature>
<dbReference type="PANTHER" id="PTHR43652:SF2">
    <property type="entry name" value="BASIC AMINO ACID ANTIPORTER YFCC-RELATED"/>
    <property type="match status" value="1"/>
</dbReference>
<dbReference type="InterPro" id="IPR051679">
    <property type="entry name" value="DASS-Related_Transporters"/>
</dbReference>
<evidence type="ECO:0000256" key="5">
    <source>
        <dbReference type="ARBA" id="ARBA00022989"/>
    </source>
</evidence>
<dbReference type="EMBL" id="JAGIYY010000001">
    <property type="protein sequence ID" value="MBP0438120.1"/>
    <property type="molecule type" value="Genomic_DNA"/>
</dbReference>
<dbReference type="InterPro" id="IPR031312">
    <property type="entry name" value="Na/sul_symport_CS"/>
</dbReference>
<keyword evidence="4" id="KW-0677">Repeat</keyword>
<keyword evidence="6 7" id="KW-0472">Membrane</keyword>
<feature type="transmembrane region" description="Helical" evidence="7">
    <location>
        <begin position="145"/>
        <end position="166"/>
    </location>
</feature>
<dbReference type="InterPro" id="IPR006037">
    <property type="entry name" value="RCK_C"/>
</dbReference>
<protein>
    <submittedName>
        <fullName evidence="9">SLC13 family permease</fullName>
    </submittedName>
</protein>
<evidence type="ECO:0000256" key="7">
    <source>
        <dbReference type="SAM" id="Phobius"/>
    </source>
</evidence>
<dbReference type="PROSITE" id="PS51202">
    <property type="entry name" value="RCK_C"/>
    <property type="match status" value="2"/>
</dbReference>
<feature type="transmembrane region" description="Helical" evidence="7">
    <location>
        <begin position="56"/>
        <end position="76"/>
    </location>
</feature>
<dbReference type="PROSITE" id="PS01271">
    <property type="entry name" value="NA_SULFATE"/>
    <property type="match status" value="1"/>
</dbReference>
<keyword evidence="3 7" id="KW-0812">Transmembrane</keyword>
<feature type="transmembrane region" description="Helical" evidence="7">
    <location>
        <begin position="6"/>
        <end position="26"/>
    </location>
</feature>
<dbReference type="AlphaFoldDB" id="A0A8J7UIS4"/>
<feature type="transmembrane region" description="Helical" evidence="7">
    <location>
        <begin position="33"/>
        <end position="50"/>
    </location>
</feature>
<proteinExistence type="predicted"/>
<dbReference type="SUPFAM" id="SSF116726">
    <property type="entry name" value="TrkA C-terminal domain-like"/>
    <property type="match status" value="2"/>
</dbReference>
<evidence type="ECO:0000256" key="2">
    <source>
        <dbReference type="ARBA" id="ARBA00022448"/>
    </source>
</evidence>
<evidence type="ECO:0000256" key="3">
    <source>
        <dbReference type="ARBA" id="ARBA00022692"/>
    </source>
</evidence>
<dbReference type="RefSeq" id="WP_209334049.1">
    <property type="nucleotide sequence ID" value="NZ_JAGIYY010000001.1"/>
</dbReference>
<dbReference type="InterPro" id="IPR036721">
    <property type="entry name" value="RCK_C_sf"/>
</dbReference>
<dbReference type="Gene3D" id="3.30.70.1450">
    <property type="entry name" value="Regulator of K+ conductance, C-terminal domain"/>
    <property type="match status" value="2"/>
</dbReference>
<comment type="subcellular location">
    <subcellularLocation>
        <location evidence="1">Membrane</location>
        <topology evidence="1">Multi-pass membrane protein</topology>
    </subcellularLocation>
</comment>
<keyword evidence="5 7" id="KW-1133">Transmembrane helix</keyword>
<evidence type="ECO:0000313" key="10">
    <source>
        <dbReference type="Proteomes" id="UP000666240"/>
    </source>
</evidence>
<evidence type="ECO:0000313" key="9">
    <source>
        <dbReference type="EMBL" id="MBP0438120.1"/>
    </source>
</evidence>
<dbReference type="Pfam" id="PF02080">
    <property type="entry name" value="TrkA_C"/>
    <property type="match status" value="1"/>
</dbReference>
<dbReference type="GO" id="GO:0008324">
    <property type="term" value="F:monoatomic cation transmembrane transporter activity"/>
    <property type="evidence" value="ECO:0007669"/>
    <property type="project" value="InterPro"/>
</dbReference>
<reference evidence="9" key="1">
    <citation type="submission" date="2021-03" db="EMBL/GenBank/DDBJ databases">
        <title>Genome sequencing and assembly of Tianweitania sediminis.</title>
        <authorList>
            <person name="Chhetri G."/>
        </authorList>
    </citation>
    <scope>NUCLEOTIDE SEQUENCE</scope>
    <source>
        <strain evidence="9">Z8</strain>
    </source>
</reference>
<feature type="transmembrane region" description="Helical" evidence="7">
    <location>
        <begin position="566"/>
        <end position="586"/>
    </location>
</feature>
<feature type="transmembrane region" description="Helical" evidence="7">
    <location>
        <begin position="500"/>
        <end position="519"/>
    </location>
</feature>
<feature type="domain" description="RCK C-terminal" evidence="8">
    <location>
        <begin position="210"/>
        <end position="294"/>
    </location>
</feature>
<feature type="transmembrane region" description="Helical" evidence="7">
    <location>
        <begin position="178"/>
        <end position="201"/>
    </location>
</feature>
<feature type="transmembrane region" description="Helical" evidence="7">
    <location>
        <begin position="526"/>
        <end position="546"/>
    </location>
</feature>
<keyword evidence="10" id="KW-1185">Reference proteome</keyword>